<name>A0A9P1I5N9_9PELO</name>
<keyword evidence="2" id="KW-1185">Reference proteome</keyword>
<dbReference type="EMBL" id="CANHGI010000001">
    <property type="protein sequence ID" value="CAI5438108.1"/>
    <property type="molecule type" value="Genomic_DNA"/>
</dbReference>
<proteinExistence type="predicted"/>
<dbReference type="Proteomes" id="UP001152747">
    <property type="component" value="Unassembled WGS sequence"/>
</dbReference>
<accession>A0A9P1I5N9</accession>
<comment type="caution">
    <text evidence="1">The sequence shown here is derived from an EMBL/GenBank/DDBJ whole genome shotgun (WGS) entry which is preliminary data.</text>
</comment>
<evidence type="ECO:0000313" key="2">
    <source>
        <dbReference type="Proteomes" id="UP001152747"/>
    </source>
</evidence>
<reference evidence="1" key="1">
    <citation type="submission" date="2022-11" db="EMBL/GenBank/DDBJ databases">
        <authorList>
            <person name="Kikuchi T."/>
        </authorList>
    </citation>
    <scope>NUCLEOTIDE SEQUENCE</scope>
    <source>
        <strain evidence="1">PS1010</strain>
    </source>
</reference>
<evidence type="ECO:0000313" key="1">
    <source>
        <dbReference type="EMBL" id="CAI5438108.1"/>
    </source>
</evidence>
<dbReference type="AlphaFoldDB" id="A0A9P1I5N9"/>
<protein>
    <submittedName>
        <fullName evidence="1">Uncharacterized protein</fullName>
    </submittedName>
</protein>
<sequence length="424" mass="49522">MDESELSVFAVSMTIDMGVVFPPPIEMDSRDEIEIEAEEHNNNLIKSNSTKYSISADFIRRILLNQSQYNTDFQLIKYSMKNSETLFGTCQRPDEILVSLNNLAQNYKSIDEFVPPEIGISEMEKCLKITMKKYETRRVYWFLDVQSFLKCKVFSFQSISTDFLEVFVFGDLPVFHKNDRFVRNVLSEFQKNEEKMKIHLIMCNRDILEIRENLKFDQIEKVKMTGNLHIGQINCAIKVDGQTTSSNYKYDSIEINLIGFIEKLENWIFEEEKDIVVSSKSEVFVQLKEYLKEGNCGAFCQCFYGKQQMEYCLLIVVGVNEEIRFIRLNEKNEEKWREFLNMETVGSINETCEISEKPKQLQIYQPIAPLHKKSTKKFAKAAIQEGGEKLEEFVGEYEILGFKNEMQNYIEEIRSTDVNVASED</sequence>
<organism evidence="1 2">
    <name type="scientific">Caenorhabditis angaria</name>
    <dbReference type="NCBI Taxonomy" id="860376"/>
    <lineage>
        <taxon>Eukaryota</taxon>
        <taxon>Metazoa</taxon>
        <taxon>Ecdysozoa</taxon>
        <taxon>Nematoda</taxon>
        <taxon>Chromadorea</taxon>
        <taxon>Rhabditida</taxon>
        <taxon>Rhabditina</taxon>
        <taxon>Rhabditomorpha</taxon>
        <taxon>Rhabditoidea</taxon>
        <taxon>Rhabditidae</taxon>
        <taxon>Peloderinae</taxon>
        <taxon>Caenorhabditis</taxon>
    </lineage>
</organism>
<gene>
    <name evidence="1" type="ORF">CAMP_LOCUS745</name>
</gene>